<feature type="region of interest" description="Disordered" evidence="1">
    <location>
        <begin position="1"/>
        <end position="66"/>
    </location>
</feature>
<feature type="compositionally biased region" description="Basic and acidic residues" evidence="1">
    <location>
        <begin position="7"/>
        <end position="24"/>
    </location>
</feature>
<evidence type="ECO:0000313" key="3">
    <source>
        <dbReference type="Proteomes" id="UP000712281"/>
    </source>
</evidence>
<evidence type="ECO:0000256" key="1">
    <source>
        <dbReference type="SAM" id="MobiDB-lite"/>
    </source>
</evidence>
<protein>
    <submittedName>
        <fullName evidence="2">Uncharacterized protein</fullName>
    </submittedName>
</protein>
<feature type="compositionally biased region" description="Basic residues" evidence="1">
    <location>
        <begin position="81"/>
        <end position="93"/>
    </location>
</feature>
<feature type="region of interest" description="Disordered" evidence="1">
    <location>
        <begin position="204"/>
        <end position="236"/>
    </location>
</feature>
<gene>
    <name evidence="2" type="ORF">F2Q68_00039842</name>
</gene>
<sequence length="236" mass="26006">MSMRMNPVKERKEFLEKTTTDKSLIDGNEATQKRVLTWEDSSDSLSSDVSGQTHKATVDSPPSRLPRARATEHAILAVATGHRRHLPRSRHGRPTSPPSRLPRATGTRLPRGRHGRPVPRLSGSPRGDQLLVLLGRHGAVGATLTDNPSVMFNVPLMLPLENYDKTTKVRLSTNSNGPCETTMVNLNHVGRIAGFSIQQNDAVSRTPSREIIRKQTKKGPKLGSKPICKEKIPRIS</sequence>
<dbReference type="Proteomes" id="UP000712281">
    <property type="component" value="Unassembled WGS sequence"/>
</dbReference>
<feature type="region of interest" description="Disordered" evidence="1">
    <location>
        <begin position="79"/>
        <end position="124"/>
    </location>
</feature>
<feature type="compositionally biased region" description="Basic and acidic residues" evidence="1">
    <location>
        <begin position="227"/>
        <end position="236"/>
    </location>
</feature>
<accession>A0A8S9MTA5</accession>
<dbReference type="AlphaFoldDB" id="A0A8S9MTA5"/>
<reference evidence="2" key="1">
    <citation type="submission" date="2019-12" db="EMBL/GenBank/DDBJ databases">
        <title>Genome sequencing and annotation of Brassica cretica.</title>
        <authorList>
            <person name="Studholme D.J."/>
            <person name="Sarris P.F."/>
        </authorList>
    </citation>
    <scope>NUCLEOTIDE SEQUENCE</scope>
    <source>
        <strain evidence="2">PFS-001/15</strain>
        <tissue evidence="2">Leaf</tissue>
    </source>
</reference>
<proteinExistence type="predicted"/>
<evidence type="ECO:0000313" key="2">
    <source>
        <dbReference type="EMBL" id="KAF2620696.1"/>
    </source>
</evidence>
<dbReference type="EMBL" id="QGKW02000007">
    <property type="protein sequence ID" value="KAF2620696.1"/>
    <property type="molecule type" value="Genomic_DNA"/>
</dbReference>
<comment type="caution">
    <text evidence="2">The sequence shown here is derived from an EMBL/GenBank/DDBJ whole genome shotgun (WGS) entry which is preliminary data.</text>
</comment>
<organism evidence="2 3">
    <name type="scientific">Brassica cretica</name>
    <name type="common">Mustard</name>
    <dbReference type="NCBI Taxonomy" id="69181"/>
    <lineage>
        <taxon>Eukaryota</taxon>
        <taxon>Viridiplantae</taxon>
        <taxon>Streptophyta</taxon>
        <taxon>Embryophyta</taxon>
        <taxon>Tracheophyta</taxon>
        <taxon>Spermatophyta</taxon>
        <taxon>Magnoliopsida</taxon>
        <taxon>eudicotyledons</taxon>
        <taxon>Gunneridae</taxon>
        <taxon>Pentapetalae</taxon>
        <taxon>rosids</taxon>
        <taxon>malvids</taxon>
        <taxon>Brassicales</taxon>
        <taxon>Brassicaceae</taxon>
        <taxon>Brassiceae</taxon>
        <taxon>Brassica</taxon>
    </lineage>
</organism>
<name>A0A8S9MTA5_BRACR</name>